<feature type="domain" description="DUF985" evidence="2">
    <location>
        <begin position="398"/>
        <end position="536"/>
    </location>
</feature>
<dbReference type="GO" id="GO:0009116">
    <property type="term" value="P:nucleoside metabolic process"/>
    <property type="evidence" value="ECO:0007669"/>
    <property type="project" value="InterPro"/>
</dbReference>
<feature type="signal peptide" evidence="1">
    <location>
        <begin position="1"/>
        <end position="20"/>
    </location>
</feature>
<dbReference type="Pfam" id="PF06516">
    <property type="entry name" value="NUP"/>
    <property type="match status" value="1"/>
</dbReference>
<evidence type="ECO:0000313" key="3">
    <source>
        <dbReference type="EMBL" id="KXI27719.1"/>
    </source>
</evidence>
<dbReference type="PANTHER" id="PTHR38643">
    <property type="entry name" value="PURINE NUCLEOSIDE PERMEASE C285.05-RELATED"/>
    <property type="match status" value="1"/>
</dbReference>
<dbReference type="Gene3D" id="3.40.50.1580">
    <property type="entry name" value="Nucleoside phosphorylase domain"/>
    <property type="match status" value="1"/>
</dbReference>
<gene>
    <name evidence="3" type="ORF">AX660_19400</name>
</gene>
<evidence type="ECO:0000256" key="1">
    <source>
        <dbReference type="SAM" id="SignalP"/>
    </source>
</evidence>
<organism evidence="3 4">
    <name type="scientific">Paraglaciecola hydrolytica</name>
    <dbReference type="NCBI Taxonomy" id="1799789"/>
    <lineage>
        <taxon>Bacteria</taxon>
        <taxon>Pseudomonadati</taxon>
        <taxon>Pseudomonadota</taxon>
        <taxon>Gammaproteobacteria</taxon>
        <taxon>Alteromonadales</taxon>
        <taxon>Alteromonadaceae</taxon>
        <taxon>Paraglaciecola</taxon>
    </lineage>
</organism>
<protein>
    <submittedName>
        <fullName evidence="3">Purine nucleoside permease</fullName>
    </submittedName>
</protein>
<dbReference type="STRING" id="1799789.AX660_19400"/>
<dbReference type="InterPro" id="IPR009486">
    <property type="entry name" value="Pur_nuclsid_perm"/>
</dbReference>
<dbReference type="CDD" id="cd06121">
    <property type="entry name" value="cupin_YML079wp"/>
    <property type="match status" value="1"/>
</dbReference>
<dbReference type="SUPFAM" id="SSF51182">
    <property type="entry name" value="RmlC-like cupins"/>
    <property type="match status" value="1"/>
</dbReference>
<accession>A0A148KN88</accession>
<dbReference type="Gene3D" id="2.60.120.10">
    <property type="entry name" value="Jelly Rolls"/>
    <property type="match status" value="1"/>
</dbReference>
<dbReference type="AlphaFoldDB" id="A0A148KN88"/>
<comment type="caution">
    <text evidence="3">The sequence shown here is derived from an EMBL/GenBank/DDBJ whole genome shotgun (WGS) entry which is preliminary data.</text>
</comment>
<dbReference type="InterPro" id="IPR011051">
    <property type="entry name" value="RmlC_Cupin_sf"/>
</dbReference>
<keyword evidence="4" id="KW-1185">Reference proteome</keyword>
<dbReference type="InterPro" id="IPR009327">
    <property type="entry name" value="Cupin_DUF985"/>
</dbReference>
<dbReference type="EMBL" id="LSNE01000009">
    <property type="protein sequence ID" value="KXI27719.1"/>
    <property type="molecule type" value="Genomic_DNA"/>
</dbReference>
<dbReference type="InterPro" id="IPR014710">
    <property type="entry name" value="RmlC-like_jellyroll"/>
</dbReference>
<dbReference type="Pfam" id="PF06172">
    <property type="entry name" value="Cupin_5"/>
    <property type="match status" value="1"/>
</dbReference>
<dbReference type="GO" id="GO:0003824">
    <property type="term" value="F:catalytic activity"/>
    <property type="evidence" value="ECO:0007669"/>
    <property type="project" value="InterPro"/>
</dbReference>
<dbReference type="PROSITE" id="PS51257">
    <property type="entry name" value="PROKAR_LIPOPROTEIN"/>
    <property type="match status" value="1"/>
</dbReference>
<keyword evidence="1" id="KW-0732">Signal</keyword>
<evidence type="ECO:0000259" key="2">
    <source>
        <dbReference type="Pfam" id="PF06172"/>
    </source>
</evidence>
<dbReference type="OrthoDB" id="109937at2"/>
<dbReference type="GO" id="GO:0055085">
    <property type="term" value="P:transmembrane transport"/>
    <property type="evidence" value="ECO:0007669"/>
    <property type="project" value="InterPro"/>
</dbReference>
<dbReference type="PANTHER" id="PTHR38643:SF1">
    <property type="entry name" value="PURINE NUCLEOSIDE PERMEASE C285.05-RELATED"/>
    <property type="match status" value="1"/>
</dbReference>
<evidence type="ECO:0000313" key="4">
    <source>
        <dbReference type="Proteomes" id="UP000070299"/>
    </source>
</evidence>
<feature type="chain" id="PRO_5007550297" evidence="1">
    <location>
        <begin position="21"/>
        <end position="558"/>
    </location>
</feature>
<name>A0A148KN88_9ALTE</name>
<sequence length="558" mass="60913">MQALKFIICLILFGFLSACNDEPASSSAVESPIEIKVVVVTMFEIGEDQGDKAGEFQLWKAGQKLDTCLPFPVSHHDICINPQSGVMGIVTGMGIAKATAAIMALGLDPRFDLSHAYWLVAGIAGFDPADASIGSAAWATWLVDGDLAHEIDGREIPTDWPTGYFPLFANEPVNAGTGLPAPKLSDGYSANGEVYKLNEKLTDWAFNLTKDLKLSEYPAMFELREKYTDHPNAQRPPFVLKGDHLASSTFWHGKLMNQWANDWTSYWTQGEGNFVSSGMEDTGAYQAMVYLARANLADRSRFMVLRTASNYSMQPPDLTAVENLSAESGEAGFAGLLSSVESAYTVGSKVVDTIVANWAQFKTTMPYDASNIITPATKPVSEVQAQLPAQQTTKLTTQQLVDALQLEGHVEGGYFRQTFKADHRPTITTKNGDRVTMTSIYYLLSAESPIGHFHMNQSDIMHYFHAGDPITYYLIQADGELQTVVMGSDPTQGQVMQTVVKGGTWKASKIPTDGDFGYGLIGEAVAPGFEYSDMQLGQTTELVALFPQHAELIKSLSR</sequence>
<reference evidence="4" key="1">
    <citation type="submission" date="2016-02" db="EMBL/GenBank/DDBJ databases">
        <authorList>
            <person name="Schultz-Johansen M."/>
            <person name="Glaring M.A."/>
            <person name="Bech P.K."/>
            <person name="Stougaard P."/>
        </authorList>
    </citation>
    <scope>NUCLEOTIDE SEQUENCE [LARGE SCALE GENOMIC DNA]</scope>
    <source>
        <strain evidence="4">S66</strain>
    </source>
</reference>
<proteinExistence type="predicted"/>
<dbReference type="RefSeq" id="WP_068379092.1">
    <property type="nucleotide sequence ID" value="NZ_LSNE01000009.1"/>
</dbReference>
<dbReference type="InterPro" id="IPR035994">
    <property type="entry name" value="Nucleoside_phosphorylase_sf"/>
</dbReference>
<dbReference type="Proteomes" id="UP000070299">
    <property type="component" value="Unassembled WGS sequence"/>
</dbReference>